<dbReference type="InterPro" id="IPR009057">
    <property type="entry name" value="Homeodomain-like_sf"/>
</dbReference>
<evidence type="ECO:0000259" key="4">
    <source>
        <dbReference type="PROSITE" id="PS01124"/>
    </source>
</evidence>
<dbReference type="InterPro" id="IPR018062">
    <property type="entry name" value="HTH_AraC-typ_CS"/>
</dbReference>
<dbReference type="Pfam" id="PF20240">
    <property type="entry name" value="DUF6597"/>
    <property type="match status" value="1"/>
</dbReference>
<organism evidence="5 6">
    <name type="scientific">Phycicoccus elongatus Lp2</name>
    <dbReference type="NCBI Taxonomy" id="1193181"/>
    <lineage>
        <taxon>Bacteria</taxon>
        <taxon>Bacillati</taxon>
        <taxon>Actinomycetota</taxon>
        <taxon>Actinomycetes</taxon>
        <taxon>Micrococcales</taxon>
        <taxon>Intrasporangiaceae</taxon>
        <taxon>Phycicoccus</taxon>
    </lineage>
</organism>
<dbReference type="PANTHER" id="PTHR46796">
    <property type="entry name" value="HTH-TYPE TRANSCRIPTIONAL ACTIVATOR RHAS-RELATED"/>
    <property type="match status" value="1"/>
</dbReference>
<dbReference type="eggNOG" id="COG2207">
    <property type="taxonomic scope" value="Bacteria"/>
</dbReference>
<dbReference type="HOGENOM" id="CLU_066193_5_0_11"/>
<dbReference type="Pfam" id="PF12833">
    <property type="entry name" value="HTH_18"/>
    <property type="match status" value="1"/>
</dbReference>
<dbReference type="InterPro" id="IPR020449">
    <property type="entry name" value="Tscrpt_reg_AraC-type_HTH"/>
</dbReference>
<name>N0DZG9_9MICO</name>
<dbReference type="InterPro" id="IPR050204">
    <property type="entry name" value="AraC_XylS_family_regulators"/>
</dbReference>
<keyword evidence="6" id="KW-1185">Reference proteome</keyword>
<protein>
    <submittedName>
        <fullName evidence="5">Transcriptional regulator, AraC family</fullName>
    </submittedName>
</protein>
<dbReference type="InterPro" id="IPR046532">
    <property type="entry name" value="DUF6597"/>
</dbReference>
<dbReference type="PANTHER" id="PTHR46796:SF15">
    <property type="entry name" value="BLL1074 PROTEIN"/>
    <property type="match status" value="1"/>
</dbReference>
<reference evidence="5 6" key="1">
    <citation type="journal article" date="2013" name="ISME J.">
        <title>A metabolic model for members of the genus Tetrasphaera involved in enhanced biological phosphorus removal.</title>
        <authorList>
            <person name="Kristiansen R."/>
            <person name="Nguyen H.T.T."/>
            <person name="Saunders A.M."/>
            <person name="Nielsen J.L."/>
            <person name="Wimmer R."/>
            <person name="Le V.Q."/>
            <person name="McIlroy S.J."/>
            <person name="Petrovski S."/>
            <person name="Seviour R.J."/>
            <person name="Calteau A."/>
            <person name="Nielsen K.L."/>
            <person name="Nielsen P.H."/>
        </authorList>
    </citation>
    <scope>NUCLEOTIDE SEQUENCE [LARGE SCALE GENOMIC DNA]</scope>
    <source>
        <strain evidence="5 6">Lp2</strain>
    </source>
</reference>
<dbReference type="GO" id="GO:0003700">
    <property type="term" value="F:DNA-binding transcription factor activity"/>
    <property type="evidence" value="ECO:0007669"/>
    <property type="project" value="InterPro"/>
</dbReference>
<dbReference type="PRINTS" id="PR00032">
    <property type="entry name" value="HTHARAC"/>
</dbReference>
<dbReference type="STRING" id="1193181.BN10_460063"/>
<dbReference type="Proteomes" id="UP000013167">
    <property type="component" value="Unassembled WGS sequence"/>
</dbReference>
<evidence type="ECO:0000256" key="3">
    <source>
        <dbReference type="ARBA" id="ARBA00023163"/>
    </source>
</evidence>
<evidence type="ECO:0000313" key="5">
    <source>
        <dbReference type="EMBL" id="CCH69962.1"/>
    </source>
</evidence>
<dbReference type="GO" id="GO:0043565">
    <property type="term" value="F:sequence-specific DNA binding"/>
    <property type="evidence" value="ECO:0007669"/>
    <property type="project" value="InterPro"/>
</dbReference>
<evidence type="ECO:0000313" key="6">
    <source>
        <dbReference type="Proteomes" id="UP000013167"/>
    </source>
</evidence>
<keyword evidence="1" id="KW-0805">Transcription regulation</keyword>
<dbReference type="SUPFAM" id="SSF46689">
    <property type="entry name" value="Homeodomain-like"/>
    <property type="match status" value="1"/>
</dbReference>
<dbReference type="InterPro" id="IPR018060">
    <property type="entry name" value="HTH_AraC"/>
</dbReference>
<dbReference type="EMBL" id="CAIZ01000115">
    <property type="protein sequence ID" value="CCH69962.1"/>
    <property type="molecule type" value="Genomic_DNA"/>
</dbReference>
<proteinExistence type="predicted"/>
<dbReference type="PROSITE" id="PS00041">
    <property type="entry name" value="HTH_ARAC_FAMILY_1"/>
    <property type="match status" value="1"/>
</dbReference>
<comment type="caution">
    <text evidence="5">The sequence shown here is derived from an EMBL/GenBank/DDBJ whole genome shotgun (WGS) entry which is preliminary data.</text>
</comment>
<dbReference type="PROSITE" id="PS01124">
    <property type="entry name" value="HTH_ARAC_FAMILY_2"/>
    <property type="match status" value="1"/>
</dbReference>
<dbReference type="Gene3D" id="1.10.10.60">
    <property type="entry name" value="Homeodomain-like"/>
    <property type="match status" value="1"/>
</dbReference>
<dbReference type="RefSeq" id="WP_010849838.1">
    <property type="nucleotide sequence ID" value="NZ_HF570956.1"/>
</dbReference>
<keyword evidence="3" id="KW-0804">Transcription</keyword>
<sequence length="273" mass="30165">MKPDKARQRLDDVERAHLIDPRESFYAIDRFGAAPDLTDLVRRHWVPVWDLPEGESSTQQVLQYPVCLIVISDTYARFYGVQSGLSRTTLTGAGWASGVMLQPAAGRLVLGTDVSVVTDRFIEASEVIGGSIVDAVRAAMHDPTDPRCRRASADLLEGALRGSLPVDEEGLLVNAIVEAVEGEPGLTHVAQLCERFGVSERSLQRLLRRRLGLSPKWLIQRRRLHEASERLRAGPGDLAGVAHDLGYADQAHFTRDFRRVTGMTPGSFARRFS</sequence>
<evidence type="ECO:0000256" key="2">
    <source>
        <dbReference type="ARBA" id="ARBA00023125"/>
    </source>
</evidence>
<dbReference type="AlphaFoldDB" id="N0DZG9"/>
<dbReference type="SMART" id="SM00342">
    <property type="entry name" value="HTH_ARAC"/>
    <property type="match status" value="1"/>
</dbReference>
<gene>
    <name evidence="5" type="ORF">BN10_460063</name>
</gene>
<evidence type="ECO:0000256" key="1">
    <source>
        <dbReference type="ARBA" id="ARBA00023015"/>
    </source>
</evidence>
<dbReference type="OrthoDB" id="2559672at2"/>
<keyword evidence="2" id="KW-0238">DNA-binding</keyword>
<feature type="domain" description="HTH araC/xylS-type" evidence="4">
    <location>
        <begin position="170"/>
        <end position="271"/>
    </location>
</feature>
<accession>N0DZG9</accession>